<dbReference type="Proteomes" id="UP001071777">
    <property type="component" value="Unassembled WGS sequence"/>
</dbReference>
<evidence type="ECO:0000256" key="3">
    <source>
        <dbReference type="ARBA" id="ARBA00022833"/>
    </source>
</evidence>
<dbReference type="EMBL" id="JAPCXB010000013">
    <property type="protein sequence ID" value="KAJ1614948.1"/>
    <property type="molecule type" value="Genomic_DNA"/>
</dbReference>
<keyword evidence="2" id="KW-0863">Zinc-finger</keyword>
<gene>
    <name evidence="5" type="ORF">OJ252_374</name>
</gene>
<name>A0ABQ8PD94_9CRYT</name>
<evidence type="ECO:0000256" key="2">
    <source>
        <dbReference type="ARBA" id="ARBA00022771"/>
    </source>
</evidence>
<evidence type="ECO:0000313" key="6">
    <source>
        <dbReference type="Proteomes" id="UP001071777"/>
    </source>
</evidence>
<keyword evidence="3" id="KW-0862">Zinc</keyword>
<dbReference type="InterPro" id="IPR013083">
    <property type="entry name" value="Znf_RING/FYVE/PHD"/>
</dbReference>
<evidence type="ECO:0000256" key="1">
    <source>
        <dbReference type="ARBA" id="ARBA00022723"/>
    </source>
</evidence>
<accession>A0ABQ8PD94</accession>
<evidence type="ECO:0000313" key="5">
    <source>
        <dbReference type="EMBL" id="KAJ1614948.1"/>
    </source>
</evidence>
<dbReference type="InterPro" id="IPR004181">
    <property type="entry name" value="Znf_MIZ"/>
</dbReference>
<dbReference type="Gene3D" id="3.30.40.10">
    <property type="entry name" value="Zinc/RING finger domain, C3HC4 (zinc finger)"/>
    <property type="match status" value="1"/>
</dbReference>
<reference evidence="5" key="1">
    <citation type="submission" date="2022-10" db="EMBL/GenBank/DDBJ databases">
        <title>Adaptive evolution leads to modifications in subtelomeric GC content in a zoonotic Cryptosporidium species.</title>
        <authorList>
            <person name="Li J."/>
            <person name="Feng Y."/>
            <person name="Xiao L."/>
        </authorList>
    </citation>
    <scope>NUCLEOTIDE SEQUENCE</scope>
    <source>
        <strain evidence="5">25894</strain>
    </source>
</reference>
<dbReference type="Pfam" id="PF11789">
    <property type="entry name" value="zf-Nse"/>
    <property type="match status" value="1"/>
</dbReference>
<organism evidence="5 6">
    <name type="scientific">Cryptosporidium canis</name>
    <dbReference type="NCBI Taxonomy" id="195482"/>
    <lineage>
        <taxon>Eukaryota</taxon>
        <taxon>Sar</taxon>
        <taxon>Alveolata</taxon>
        <taxon>Apicomplexa</taxon>
        <taxon>Conoidasida</taxon>
        <taxon>Coccidia</taxon>
        <taxon>Eucoccidiorida</taxon>
        <taxon>Eimeriorina</taxon>
        <taxon>Cryptosporidiidae</taxon>
        <taxon>Cryptosporidium</taxon>
    </lineage>
</organism>
<feature type="domain" description="SP-RING-type" evidence="4">
    <location>
        <begin position="106"/>
        <end position="168"/>
    </location>
</feature>
<comment type="caution">
    <text evidence="5">The sequence shown here is derived from an EMBL/GenBank/DDBJ whole genome shotgun (WGS) entry which is preliminary data.</text>
</comment>
<protein>
    <submittedName>
        <fullName evidence="5">Metal binding motif-containing protein</fullName>
    </submittedName>
</protein>
<evidence type="ECO:0000259" key="4">
    <source>
        <dbReference type="Pfam" id="PF11789"/>
    </source>
</evidence>
<sequence length="204" mass="23791">MDDILRDYLNILNEISIKYESLLERYKLDENLSVAERRKLYDLFVGFEEMKLWGKGVLYADIDQPYENFVKSSSEIKHLKEMLMTRLELANVVSNKNSENDQVSVISRKVLPKICFLTRETFKDPVSHRYDTSGKVENLCKHHIYEREALLKYLGTEKKKVCPIAGCNSLVVKAYLKKDQEVLDLIQSNTEIKKDSHNGIRLLD</sequence>
<proteinExistence type="predicted"/>
<keyword evidence="6" id="KW-1185">Reference proteome</keyword>
<keyword evidence="1" id="KW-0479">Metal-binding</keyword>
<dbReference type="CDD" id="cd16651">
    <property type="entry name" value="SPL-RING_NSE2"/>
    <property type="match status" value="1"/>
</dbReference>